<name>A0A6G1HK33_9PEZI</name>
<sequence>MHPHFPTFLIPTPQPPAWSRPRAPRPIHLAPPSGFGRHPDTPPLIHHGRAVTMPSPIAECADAERGLSRLSFGGEGEGMDVDYDGGGVRSAGLEGGDCWADGIVSPVTPGRKRSGAMVNGEKRKVFFGWREDCEKCRARVPGHLAHYL</sequence>
<dbReference type="AlphaFoldDB" id="A0A6G1HK33"/>
<dbReference type="EMBL" id="ML996708">
    <property type="protein sequence ID" value="KAF2396264.1"/>
    <property type="molecule type" value="Genomic_DNA"/>
</dbReference>
<evidence type="ECO:0000313" key="2">
    <source>
        <dbReference type="EMBL" id="KAF2396264.1"/>
    </source>
</evidence>
<accession>A0A6G1HK33</accession>
<feature type="region of interest" description="Disordered" evidence="1">
    <location>
        <begin position="1"/>
        <end position="21"/>
    </location>
</feature>
<gene>
    <name evidence="2" type="ORF">EJ06DRAFT_560205</name>
</gene>
<dbReference type="Proteomes" id="UP000799640">
    <property type="component" value="Unassembled WGS sequence"/>
</dbReference>
<dbReference type="OrthoDB" id="2446291at2759"/>
<protein>
    <submittedName>
        <fullName evidence="2">Uncharacterized protein</fullName>
    </submittedName>
</protein>
<evidence type="ECO:0000313" key="3">
    <source>
        <dbReference type="Proteomes" id="UP000799640"/>
    </source>
</evidence>
<organism evidence="2 3">
    <name type="scientific">Trichodelitschia bisporula</name>
    <dbReference type="NCBI Taxonomy" id="703511"/>
    <lineage>
        <taxon>Eukaryota</taxon>
        <taxon>Fungi</taxon>
        <taxon>Dikarya</taxon>
        <taxon>Ascomycota</taxon>
        <taxon>Pezizomycotina</taxon>
        <taxon>Dothideomycetes</taxon>
        <taxon>Dothideomycetes incertae sedis</taxon>
        <taxon>Phaeotrichales</taxon>
        <taxon>Phaeotrichaceae</taxon>
        <taxon>Trichodelitschia</taxon>
    </lineage>
</organism>
<reference evidence="2" key="1">
    <citation type="journal article" date="2020" name="Stud. Mycol.">
        <title>101 Dothideomycetes genomes: a test case for predicting lifestyles and emergence of pathogens.</title>
        <authorList>
            <person name="Haridas S."/>
            <person name="Albert R."/>
            <person name="Binder M."/>
            <person name="Bloem J."/>
            <person name="Labutti K."/>
            <person name="Salamov A."/>
            <person name="Andreopoulos B."/>
            <person name="Baker S."/>
            <person name="Barry K."/>
            <person name="Bills G."/>
            <person name="Bluhm B."/>
            <person name="Cannon C."/>
            <person name="Castanera R."/>
            <person name="Culley D."/>
            <person name="Daum C."/>
            <person name="Ezra D."/>
            <person name="Gonzalez J."/>
            <person name="Henrissat B."/>
            <person name="Kuo A."/>
            <person name="Liang C."/>
            <person name="Lipzen A."/>
            <person name="Lutzoni F."/>
            <person name="Magnuson J."/>
            <person name="Mondo S."/>
            <person name="Nolan M."/>
            <person name="Ohm R."/>
            <person name="Pangilinan J."/>
            <person name="Park H.-J."/>
            <person name="Ramirez L."/>
            <person name="Alfaro M."/>
            <person name="Sun H."/>
            <person name="Tritt A."/>
            <person name="Yoshinaga Y."/>
            <person name="Zwiers L.-H."/>
            <person name="Turgeon B."/>
            <person name="Goodwin S."/>
            <person name="Spatafora J."/>
            <person name="Crous P."/>
            <person name="Grigoriev I."/>
        </authorList>
    </citation>
    <scope>NUCLEOTIDE SEQUENCE</scope>
    <source>
        <strain evidence="2">CBS 262.69</strain>
    </source>
</reference>
<evidence type="ECO:0000256" key="1">
    <source>
        <dbReference type="SAM" id="MobiDB-lite"/>
    </source>
</evidence>
<proteinExistence type="predicted"/>
<keyword evidence="3" id="KW-1185">Reference proteome</keyword>